<dbReference type="GO" id="GO:0005886">
    <property type="term" value="C:plasma membrane"/>
    <property type="evidence" value="ECO:0007669"/>
    <property type="project" value="UniProtKB-SubCell"/>
</dbReference>
<evidence type="ECO:0000313" key="11">
    <source>
        <dbReference type="Proteomes" id="UP000247620"/>
    </source>
</evidence>
<comment type="caution">
    <text evidence="10">The sequence shown here is derived from an EMBL/GenBank/DDBJ whole genome shotgun (WGS) entry which is preliminary data.</text>
</comment>
<name>A0A2V4HVW7_9PSED</name>
<keyword evidence="4 9" id="KW-0812">Transmembrane</keyword>
<gene>
    <name evidence="10" type="ORF">DMX07_14390</name>
</gene>
<keyword evidence="7 9" id="KW-0472">Membrane</keyword>
<evidence type="ECO:0000256" key="4">
    <source>
        <dbReference type="ARBA" id="ARBA00022692"/>
    </source>
</evidence>
<feature type="transmembrane region" description="Helical" evidence="9">
    <location>
        <begin position="29"/>
        <end position="50"/>
    </location>
</feature>
<evidence type="ECO:0000256" key="6">
    <source>
        <dbReference type="ARBA" id="ARBA00023026"/>
    </source>
</evidence>
<dbReference type="RefSeq" id="WP_110700850.1">
    <property type="nucleotide sequence ID" value="NZ_QJRO01000008.1"/>
</dbReference>
<evidence type="ECO:0000256" key="1">
    <source>
        <dbReference type="ARBA" id="ARBA00004651"/>
    </source>
</evidence>
<feature type="compositionally biased region" description="Basic and acidic residues" evidence="8">
    <location>
        <begin position="216"/>
        <end position="236"/>
    </location>
</feature>
<reference evidence="10 11" key="1">
    <citation type="submission" date="2018-06" db="EMBL/GenBank/DDBJ databases">
        <title>Pseudomonas diversity within urban Lake Michigan freshwaters.</title>
        <authorList>
            <person name="Batrich M."/>
            <person name="Hatzopoulos T."/>
            <person name="Putonti C."/>
        </authorList>
    </citation>
    <scope>NUCLEOTIDE SEQUENCE [LARGE SCALE GENOMIC DNA]</scope>
    <source>
        <strain evidence="10 11">LBp-160603</strain>
    </source>
</reference>
<keyword evidence="6" id="KW-0843">Virulence</keyword>
<evidence type="ECO:0000256" key="8">
    <source>
        <dbReference type="SAM" id="MobiDB-lite"/>
    </source>
</evidence>
<evidence type="ECO:0000313" key="10">
    <source>
        <dbReference type="EMBL" id="PYB81309.1"/>
    </source>
</evidence>
<dbReference type="InterPro" id="IPR006307">
    <property type="entry name" value="BsaZ-like"/>
</dbReference>
<sequence length="350" mass="39344">MSTEKTEHPTRAKLRDARHKGQVVKSKELVSSVLILSLAVLPLGFPNYFLRHLRALMLLPDPLLHLPFRQALELMLQQLLHELLWLTLPFLLTTLIAASAGNLLQTGWVFSTQPLSPELKKVSPLEGMKRIFSVRNLLDFFKSLLKVLLLGALVLGLLSDNLHALLQVPLCGIGCILPVLGSLLGQLIGVCAVGFMAISAADYGLERRQHHRQLRMSKDEVKREHKEQEGAPELKLERRKRHRELQQGTLRADVRRSSVIVTNPTHIAVGLRYEAGETPLPLVTLKYTDEQALRVRRIAEEEGVPVLERIPLARALFADSLEEQYIPGELIQPVAEVIRWLQAQEKTPPA</sequence>
<feature type="transmembrane region" description="Helical" evidence="9">
    <location>
        <begin position="187"/>
        <end position="205"/>
    </location>
</feature>
<dbReference type="InterPro" id="IPR029025">
    <property type="entry name" value="T3SS_substrate_exporter_C"/>
</dbReference>
<dbReference type="Gene3D" id="3.40.1690.10">
    <property type="entry name" value="secretion proteins EscU"/>
    <property type="match status" value="1"/>
</dbReference>
<comment type="similarity">
    <text evidence="2">Belongs to the type III secretion exporter family.</text>
</comment>
<dbReference type="InterPro" id="IPR006135">
    <property type="entry name" value="T3SS_substrate_exporter"/>
</dbReference>
<keyword evidence="3" id="KW-1003">Cell membrane</keyword>
<evidence type="ECO:0000256" key="3">
    <source>
        <dbReference type="ARBA" id="ARBA00022475"/>
    </source>
</evidence>
<feature type="transmembrane region" description="Helical" evidence="9">
    <location>
        <begin position="83"/>
        <end position="104"/>
    </location>
</feature>
<dbReference type="NCBIfam" id="TIGR01404">
    <property type="entry name" value="FlhB_rel_III"/>
    <property type="match status" value="1"/>
</dbReference>
<dbReference type="AlphaFoldDB" id="A0A2V4HVW7"/>
<dbReference type="PANTHER" id="PTHR30531:SF14">
    <property type="entry name" value="SURFACE PRESENTATION OF ANTIGENS PROTEIN SPAS"/>
    <property type="match status" value="1"/>
</dbReference>
<organism evidence="10 11">
    <name type="scientific">Pseudomonas soli</name>
    <dbReference type="NCBI Taxonomy" id="1306993"/>
    <lineage>
        <taxon>Bacteria</taxon>
        <taxon>Pseudomonadati</taxon>
        <taxon>Pseudomonadota</taxon>
        <taxon>Gammaproteobacteria</taxon>
        <taxon>Pseudomonadales</taxon>
        <taxon>Pseudomonadaceae</taxon>
        <taxon>Pseudomonas</taxon>
    </lineage>
</organism>
<evidence type="ECO:0000256" key="5">
    <source>
        <dbReference type="ARBA" id="ARBA00022989"/>
    </source>
</evidence>
<feature type="region of interest" description="Disordered" evidence="8">
    <location>
        <begin position="215"/>
        <end position="238"/>
    </location>
</feature>
<dbReference type="PRINTS" id="PR00950">
    <property type="entry name" value="TYPE3IMSPROT"/>
</dbReference>
<evidence type="ECO:0000256" key="7">
    <source>
        <dbReference type="ARBA" id="ARBA00023136"/>
    </source>
</evidence>
<accession>A0A2V4HVW7</accession>
<evidence type="ECO:0000256" key="2">
    <source>
        <dbReference type="ARBA" id="ARBA00010690"/>
    </source>
</evidence>
<evidence type="ECO:0000256" key="9">
    <source>
        <dbReference type="SAM" id="Phobius"/>
    </source>
</evidence>
<dbReference type="EMBL" id="QJRO01000008">
    <property type="protein sequence ID" value="PYB81309.1"/>
    <property type="molecule type" value="Genomic_DNA"/>
</dbReference>
<protein>
    <submittedName>
        <fullName evidence="10">EscU/YscU/HrcU family type III secretion system export apparatus switch protein</fullName>
    </submittedName>
</protein>
<dbReference type="SUPFAM" id="SSF160544">
    <property type="entry name" value="EscU C-terminal domain-like"/>
    <property type="match status" value="1"/>
</dbReference>
<comment type="subcellular location">
    <subcellularLocation>
        <location evidence="1">Cell membrane</location>
        <topology evidence="1">Multi-pass membrane protein</topology>
    </subcellularLocation>
</comment>
<dbReference type="Proteomes" id="UP000247620">
    <property type="component" value="Unassembled WGS sequence"/>
</dbReference>
<keyword evidence="5 9" id="KW-1133">Transmembrane helix</keyword>
<feature type="transmembrane region" description="Helical" evidence="9">
    <location>
        <begin position="140"/>
        <end position="158"/>
    </location>
</feature>
<dbReference type="Pfam" id="PF01312">
    <property type="entry name" value="Bac_export_2"/>
    <property type="match status" value="1"/>
</dbReference>
<dbReference type="GO" id="GO:0009306">
    <property type="term" value="P:protein secretion"/>
    <property type="evidence" value="ECO:0007669"/>
    <property type="project" value="InterPro"/>
</dbReference>
<proteinExistence type="inferred from homology"/>
<dbReference type="PANTHER" id="PTHR30531">
    <property type="entry name" value="FLAGELLAR BIOSYNTHETIC PROTEIN FLHB"/>
    <property type="match status" value="1"/>
</dbReference>